<sequence length="169" mass="19057">MPLLMLLPVLGAALILRRQLKLSDSLAILSAVSGILIGVYLGALTGFLQGTVYALTGLGMFLLLWEFYLNTKDKTLPFSFPLLLFLVLPVLFWLVHAESKPMLWDEYSHWGIYIREMADTHQLYSTETNASHPDYPPGAPLWQYFFTLLPGYSEGTVYLAQFVLLITPL</sequence>
<dbReference type="AlphaFoldDB" id="A0A383EZ63"/>
<feature type="transmembrane region" description="Helical" evidence="1">
    <location>
        <begin position="75"/>
        <end position="95"/>
    </location>
</feature>
<evidence type="ECO:0000256" key="1">
    <source>
        <dbReference type="SAM" id="Phobius"/>
    </source>
</evidence>
<proteinExistence type="predicted"/>
<feature type="non-terminal residue" evidence="2">
    <location>
        <position position="169"/>
    </location>
</feature>
<keyword evidence="1" id="KW-1133">Transmembrane helix</keyword>
<accession>A0A383EZ63</accession>
<keyword evidence="1" id="KW-0472">Membrane</keyword>
<organism evidence="2">
    <name type="scientific">marine metagenome</name>
    <dbReference type="NCBI Taxonomy" id="408172"/>
    <lineage>
        <taxon>unclassified sequences</taxon>
        <taxon>metagenomes</taxon>
        <taxon>ecological metagenomes</taxon>
    </lineage>
</organism>
<keyword evidence="1" id="KW-0812">Transmembrane</keyword>
<feature type="transmembrane region" description="Helical" evidence="1">
    <location>
        <begin position="27"/>
        <end position="44"/>
    </location>
</feature>
<dbReference type="EMBL" id="UINC01230165">
    <property type="protein sequence ID" value="SVE62177.1"/>
    <property type="molecule type" value="Genomic_DNA"/>
</dbReference>
<gene>
    <name evidence="2" type="ORF">METZ01_LOCUS515031</name>
</gene>
<reference evidence="2" key="1">
    <citation type="submission" date="2018-05" db="EMBL/GenBank/DDBJ databases">
        <authorList>
            <person name="Lanie J.A."/>
            <person name="Ng W.-L."/>
            <person name="Kazmierczak K.M."/>
            <person name="Andrzejewski T.M."/>
            <person name="Davidsen T.M."/>
            <person name="Wayne K.J."/>
            <person name="Tettelin H."/>
            <person name="Glass J.I."/>
            <person name="Rusch D."/>
            <person name="Podicherti R."/>
            <person name="Tsui H.-C.T."/>
            <person name="Winkler M.E."/>
        </authorList>
    </citation>
    <scope>NUCLEOTIDE SEQUENCE</scope>
</reference>
<feature type="transmembrane region" description="Helical" evidence="1">
    <location>
        <begin position="51"/>
        <end position="69"/>
    </location>
</feature>
<protein>
    <submittedName>
        <fullName evidence="2">Uncharacterized protein</fullName>
    </submittedName>
</protein>
<evidence type="ECO:0000313" key="2">
    <source>
        <dbReference type="EMBL" id="SVE62177.1"/>
    </source>
</evidence>
<name>A0A383EZ63_9ZZZZ</name>